<sequence length="124" mass="14511">MSTWMSRAWTYQEASLSRRLLIFTEQVYFEYRSMSCWEEIDGPMELFHLNKDQLNSTNSAKRPFANQSFFPKSIVSKPSGIMLRISEYSKRKLTYDSDTLSGMLRNFNALAQMDAPLYHYLGVP</sequence>
<protein>
    <recommendedName>
        <fullName evidence="3">Heterokaryon incompatibility domain-containing protein</fullName>
    </recommendedName>
</protein>
<dbReference type="PANTHER" id="PTHR33112:SF1">
    <property type="entry name" value="HETEROKARYON INCOMPATIBILITY DOMAIN-CONTAINING PROTEIN"/>
    <property type="match status" value="1"/>
</dbReference>
<dbReference type="AlphaFoldDB" id="A0A8E2ERN5"/>
<evidence type="ECO:0008006" key="3">
    <source>
        <dbReference type="Google" id="ProtNLM"/>
    </source>
</evidence>
<gene>
    <name evidence="1" type="ORF">AOQ84DRAFT_418906</name>
</gene>
<dbReference type="Proteomes" id="UP000250140">
    <property type="component" value="Unassembled WGS sequence"/>
</dbReference>
<name>A0A8E2ERN5_9PEZI</name>
<accession>A0A8E2ERN5</accession>
<dbReference type="EMBL" id="KV750714">
    <property type="protein sequence ID" value="OCL03564.1"/>
    <property type="molecule type" value="Genomic_DNA"/>
</dbReference>
<evidence type="ECO:0000313" key="2">
    <source>
        <dbReference type="Proteomes" id="UP000250140"/>
    </source>
</evidence>
<feature type="non-terminal residue" evidence="1">
    <location>
        <position position="124"/>
    </location>
</feature>
<proteinExistence type="predicted"/>
<dbReference type="OrthoDB" id="5428863at2759"/>
<keyword evidence="2" id="KW-1185">Reference proteome</keyword>
<organism evidence="1 2">
    <name type="scientific">Glonium stellatum</name>
    <dbReference type="NCBI Taxonomy" id="574774"/>
    <lineage>
        <taxon>Eukaryota</taxon>
        <taxon>Fungi</taxon>
        <taxon>Dikarya</taxon>
        <taxon>Ascomycota</taxon>
        <taxon>Pezizomycotina</taxon>
        <taxon>Dothideomycetes</taxon>
        <taxon>Pleosporomycetidae</taxon>
        <taxon>Gloniales</taxon>
        <taxon>Gloniaceae</taxon>
        <taxon>Glonium</taxon>
    </lineage>
</organism>
<dbReference type="PANTHER" id="PTHR33112">
    <property type="entry name" value="DOMAIN PROTEIN, PUTATIVE-RELATED"/>
    <property type="match status" value="1"/>
</dbReference>
<reference evidence="1 2" key="1">
    <citation type="journal article" date="2016" name="Nat. Commun.">
        <title>Ectomycorrhizal ecology is imprinted in the genome of the dominant symbiotic fungus Cenococcum geophilum.</title>
        <authorList>
            <consortium name="DOE Joint Genome Institute"/>
            <person name="Peter M."/>
            <person name="Kohler A."/>
            <person name="Ohm R.A."/>
            <person name="Kuo A."/>
            <person name="Krutzmann J."/>
            <person name="Morin E."/>
            <person name="Arend M."/>
            <person name="Barry K.W."/>
            <person name="Binder M."/>
            <person name="Choi C."/>
            <person name="Clum A."/>
            <person name="Copeland A."/>
            <person name="Grisel N."/>
            <person name="Haridas S."/>
            <person name="Kipfer T."/>
            <person name="LaButti K."/>
            <person name="Lindquist E."/>
            <person name="Lipzen A."/>
            <person name="Maire R."/>
            <person name="Meier B."/>
            <person name="Mihaltcheva S."/>
            <person name="Molinier V."/>
            <person name="Murat C."/>
            <person name="Poggeler S."/>
            <person name="Quandt C.A."/>
            <person name="Sperisen C."/>
            <person name="Tritt A."/>
            <person name="Tisserant E."/>
            <person name="Crous P.W."/>
            <person name="Henrissat B."/>
            <person name="Nehls U."/>
            <person name="Egli S."/>
            <person name="Spatafora J.W."/>
            <person name="Grigoriev I.V."/>
            <person name="Martin F.M."/>
        </authorList>
    </citation>
    <scope>NUCLEOTIDE SEQUENCE [LARGE SCALE GENOMIC DNA]</scope>
    <source>
        <strain evidence="1 2">CBS 207.34</strain>
    </source>
</reference>
<evidence type="ECO:0000313" key="1">
    <source>
        <dbReference type="EMBL" id="OCL03564.1"/>
    </source>
</evidence>